<dbReference type="VEuPathDB" id="TrichDB:TRFO_33521"/>
<gene>
    <name evidence="2" type="ORF">TRFO_33521</name>
</gene>
<evidence type="ECO:0000256" key="1">
    <source>
        <dbReference type="SAM" id="MobiDB-lite"/>
    </source>
</evidence>
<evidence type="ECO:0000313" key="2">
    <source>
        <dbReference type="EMBL" id="OHS99954.1"/>
    </source>
</evidence>
<proteinExistence type="predicted"/>
<dbReference type="Proteomes" id="UP000179807">
    <property type="component" value="Unassembled WGS sequence"/>
</dbReference>
<dbReference type="GeneID" id="94843831"/>
<reference evidence="2" key="1">
    <citation type="submission" date="2016-10" db="EMBL/GenBank/DDBJ databases">
        <authorList>
            <person name="Benchimol M."/>
            <person name="Almeida L.G."/>
            <person name="Vasconcelos A.T."/>
            <person name="Perreira-Neves A."/>
            <person name="Rosa I.A."/>
            <person name="Tasca T."/>
            <person name="Bogo M.R."/>
            <person name="de Souza W."/>
        </authorList>
    </citation>
    <scope>NUCLEOTIDE SEQUENCE [LARGE SCALE GENOMIC DNA]</scope>
    <source>
        <strain evidence="2">K</strain>
    </source>
</reference>
<feature type="region of interest" description="Disordered" evidence="1">
    <location>
        <begin position="1003"/>
        <end position="1023"/>
    </location>
</feature>
<dbReference type="OrthoDB" id="10659762at2759"/>
<dbReference type="EMBL" id="MLAK01000979">
    <property type="protein sequence ID" value="OHS99954.1"/>
    <property type="molecule type" value="Genomic_DNA"/>
</dbReference>
<comment type="caution">
    <text evidence="2">The sequence shown here is derived from an EMBL/GenBank/DDBJ whole genome shotgun (WGS) entry which is preliminary data.</text>
</comment>
<dbReference type="RefSeq" id="XP_068353091.1">
    <property type="nucleotide sequence ID" value="XM_068509127.1"/>
</dbReference>
<name>A0A1J4JLJ2_9EUKA</name>
<keyword evidence="3" id="KW-1185">Reference proteome</keyword>
<sequence length="2236" mass="256615">MFQSIASSLLHEISQIEKNIQNINGSSDIIFRFNPLLWLESSDQLYLSNITGICLINPDETFTLCLQELYQRLLKFDNHEKSTPHDAIFILTLSEIIRHLPIDKIKTDLSNLFAKIVNINYHLFSSQYSMILPSIKNSLEVGILAGINPIKEIFSLFGDLIDPSITLEKCSYILCSASTFRSFMEFSPRLFSLVMPEQKIHFYENYYFTISKFFMKYPRAHAQLVMTGVSEAENLFTELNKTRNPEPELIAILCAIVPLCHNQLNESINAKKDGNLSHLFKLILDYKSKRMNMRYYCSIGFLELSEALLLAGQAAQDKFVSIKNFVESNSEKFIKFFFSKNSDQLTDKLQSDFLPRYAAVDLAQTKEISTSKVVRALIKQSHQINGWKCIIIFMNFVFKNYPTAGNFSLIPSQHFRGVYKKLNEMITIIKSKQGDVENAAQLIHLILQFISYSSNKFSLYSSLEFNDQITENIQFPHQFITFIKRNKEMKEQIIMMKNLLSFISSSSDSKIIGPVVSFLRIFYTFNETTLSVENNQQAIEFINELVLGFHDEIKISMLINSPNCYVFPYLFHHMLHWALQVLKFTFDKNTGKIETKFVQEIATTSLLIRSITNSQSICNKYEKLIIQILNLYNIEYPYVYPKIQIDQLVTNATSYVFMVWLNYIINKVSCEKNCSCNITPIQRMELLGTAHRETICALTSFLCMFAHAIPDGPSPNGQIKNQKQHFFNVSYTYINFLNEPDPMFAQAFIGLKNDTFPCFKEVTELFLFQRAIEYQFDHPFFWVNAIGIFTYLASRKGNGKDEIEFFESAIPIFFSILEFGAFEKQNAIFVKNISSYVISLYSSENIKNMTVDVTRQRLTFISMLEICIRYLNCEQPNEDILDDFIQAYPYILTNCKLDSASSNPHLDYLSSEHRFLKDIIFILSCFEMFVQKLTTNESIISNIQQSLNEIIQNNNYAWTAYSFFASKSKILFKSMLVTSLTLVCGVDIQNIYKETELSNKTTFKHKQASPAKNDKSGVGSRFSVPHSPNDLRNLVDKLTVKNLLLKLKIPKENAFSTHEVTQPYNLLIQNKFNLFKNPPSLNLHFIESCISCVAAYNYHEMLFEEMVKQATPEIFDTENPVSAFFTAWLLYGTRRWQLTSLINAISLENPQEFIDKFEPPHFFAYYISKYAKMTSNKNSIEMFIKSFITPLITCPIRYEVKKYIKKADAEKFITILTKSQQFETLMITLCNSEMIYPVIENYSFCSDREFVLSFVGERPKAIDRKFGMSVEEPLSAQDALVLSVANWITDAGQIGETAAILIKLSDIQHASPLSIANDFFDHLNNYPTKKITLLIDVSAMSEQDTLFEAFSEIVRQIKNENRIYIDRIAKLLILNPSMDTTPILNDKLSNIVSFDQIIKLKLLEVVDNIENIFTENDKVFLPQSAFGFSHEKRAKINLTYNGNPATFIICDDYFILSSIQTLFNQKVPHSICFRIQSIVSLEDVHDSEGQGISIVYHTARSGQKTYRLSTPRGRYIVYAYNLLKERCEVNTTMKDNIPERMPIFTPYDIISNISPFPNVQLISFAILQLSSPLQRSLEFQSLQLLEAALHFGNNNSNLCALQNCSIYLSNEFQVNFSMIFHDIEYAGLIEEVSVSLSKYINLNTPSSTIRNLLPLFARYMNVSKNIVAMSEVLLNIYRTSKKHGNAALLERFFFNQIESELAIEISIPLIIRTSTGIKGKSISVIRQGDEEIDSAIAQRCFQSMMINHPKLVGKIICDKIFDGTIRRRSFGNIIPAAKIFATIPSLPFNSKEFLSIDLALFFFCTIMEGTHAPLDIVGYIKQCYEGILNTLCQFHENNEPVILKIKQQIMNLLEHPRVLNPMDLILLIDRLMEVIGDSYHQRFRQLLTETRPDDNPRVWYVKSVAEVYFTGGNVETGMRFIKMMPQLFRALDFGAQKLAVCFDSISMVQKTFQSSDPHPLLLFWAPLIASNHPNSMLRKASLQLLKTTLEFAQQNGNFKNLSGLNTTRYISDAIETPVSLFEKALNINFKESFCLSLISVLIRGIEEIDTRKSAIDAIKFCITAFSDDVMNAILFALPLLAFAPDDDTNWVVETLDLENCKTIQDVIFYHFDQRDESETRWIVNFINRFFGERTCQHKIDALSDTLLYGAKKYSSLFNEIKAWVIAKCIKMIDIESTKKTYKKLSNIAAAYLKLDGSKSVNTTEINVKFEKITNKDINALITGIVDGTALIIKMNL</sequence>
<accession>A0A1J4JLJ2</accession>
<organism evidence="2 3">
    <name type="scientific">Tritrichomonas foetus</name>
    <dbReference type="NCBI Taxonomy" id="1144522"/>
    <lineage>
        <taxon>Eukaryota</taxon>
        <taxon>Metamonada</taxon>
        <taxon>Parabasalia</taxon>
        <taxon>Tritrichomonadida</taxon>
        <taxon>Tritrichomonadidae</taxon>
        <taxon>Tritrichomonas</taxon>
    </lineage>
</organism>
<protein>
    <submittedName>
        <fullName evidence="2">Uncharacterized protein</fullName>
    </submittedName>
</protein>
<evidence type="ECO:0000313" key="3">
    <source>
        <dbReference type="Proteomes" id="UP000179807"/>
    </source>
</evidence>